<evidence type="ECO:0000256" key="1">
    <source>
        <dbReference type="SAM" id="Phobius"/>
    </source>
</evidence>
<gene>
    <name evidence="2" type="ORF">BDV28DRAFT_126589</name>
</gene>
<keyword evidence="1" id="KW-0812">Transmembrane</keyword>
<evidence type="ECO:0000313" key="2">
    <source>
        <dbReference type="EMBL" id="KAE8356607.1"/>
    </source>
</evidence>
<dbReference type="AlphaFoldDB" id="A0A5N6ZG15"/>
<keyword evidence="1" id="KW-1133">Transmembrane helix</keyword>
<protein>
    <submittedName>
        <fullName evidence="2">Uncharacterized protein</fullName>
    </submittedName>
</protein>
<name>A0A5N6ZG15_9EURO</name>
<organism evidence="2 3">
    <name type="scientific">Aspergillus coremiiformis</name>
    <dbReference type="NCBI Taxonomy" id="138285"/>
    <lineage>
        <taxon>Eukaryota</taxon>
        <taxon>Fungi</taxon>
        <taxon>Dikarya</taxon>
        <taxon>Ascomycota</taxon>
        <taxon>Pezizomycotina</taxon>
        <taxon>Eurotiomycetes</taxon>
        <taxon>Eurotiomycetidae</taxon>
        <taxon>Eurotiales</taxon>
        <taxon>Aspergillaceae</taxon>
        <taxon>Aspergillus</taxon>
        <taxon>Aspergillus subgen. Circumdati</taxon>
    </lineage>
</organism>
<keyword evidence="3" id="KW-1185">Reference proteome</keyword>
<dbReference type="EMBL" id="ML739036">
    <property type="protein sequence ID" value="KAE8356607.1"/>
    <property type="molecule type" value="Genomic_DNA"/>
</dbReference>
<sequence>MLLSHITFTTNYHYVFHLGLLISPPSRSVHPNIDYDPSFHWRLHYLFIALFTHLIGNGLHIYNL</sequence>
<proteinExistence type="predicted"/>
<feature type="transmembrane region" description="Helical" evidence="1">
    <location>
        <begin position="43"/>
        <end position="62"/>
    </location>
</feature>
<accession>A0A5N6ZG15</accession>
<keyword evidence="1" id="KW-0472">Membrane</keyword>
<evidence type="ECO:0000313" key="3">
    <source>
        <dbReference type="Proteomes" id="UP000327118"/>
    </source>
</evidence>
<reference evidence="3" key="1">
    <citation type="submission" date="2019-04" db="EMBL/GenBank/DDBJ databases">
        <title>Friends and foes A comparative genomics studyof 23 Aspergillus species from section Flavi.</title>
        <authorList>
            <consortium name="DOE Joint Genome Institute"/>
            <person name="Kjaerbolling I."/>
            <person name="Vesth T."/>
            <person name="Frisvad J.C."/>
            <person name="Nybo J.L."/>
            <person name="Theobald S."/>
            <person name="Kildgaard S."/>
            <person name="Isbrandt T."/>
            <person name="Kuo A."/>
            <person name="Sato A."/>
            <person name="Lyhne E.K."/>
            <person name="Kogle M.E."/>
            <person name="Wiebenga A."/>
            <person name="Kun R.S."/>
            <person name="Lubbers R.J."/>
            <person name="Makela M.R."/>
            <person name="Barry K."/>
            <person name="Chovatia M."/>
            <person name="Clum A."/>
            <person name="Daum C."/>
            <person name="Haridas S."/>
            <person name="He G."/>
            <person name="LaButti K."/>
            <person name="Lipzen A."/>
            <person name="Mondo S."/>
            <person name="Riley R."/>
            <person name="Salamov A."/>
            <person name="Simmons B.A."/>
            <person name="Magnuson J.K."/>
            <person name="Henrissat B."/>
            <person name="Mortensen U.H."/>
            <person name="Larsen T.O."/>
            <person name="Devries R.P."/>
            <person name="Grigoriev I.V."/>
            <person name="Machida M."/>
            <person name="Baker S.E."/>
            <person name="Andersen M.R."/>
        </authorList>
    </citation>
    <scope>NUCLEOTIDE SEQUENCE [LARGE SCALE GENOMIC DNA]</scope>
    <source>
        <strain evidence="3">CBS 553.77</strain>
    </source>
</reference>
<dbReference type="Proteomes" id="UP000327118">
    <property type="component" value="Unassembled WGS sequence"/>
</dbReference>